<name>A0A562SIK2_9HYPH</name>
<proteinExistence type="predicted"/>
<sequence>MFKRRARDLLFCTVVLTITGGWLQQNAVAQSSSVSVEIDRATVYRIEDNASTIIIGNPLIADVSLQDRTTVVITGKSYGSTNLIILGEDGTPIVDETIVVSANQQNIISVTRKTDRFSYSCTPSCEPVIRLGDSAAAFDAASAQATTKNTLATTAAGGQN</sequence>
<feature type="domain" description="Pilus formation protein N-terminal" evidence="1">
    <location>
        <begin position="31"/>
        <end position="101"/>
    </location>
</feature>
<gene>
    <name evidence="2" type="ORF">JM93_03998</name>
</gene>
<evidence type="ECO:0000313" key="2">
    <source>
        <dbReference type="EMBL" id="TWI80784.1"/>
    </source>
</evidence>
<organism evidence="2 3">
    <name type="scientific">Roseibium hamelinense</name>
    <dbReference type="NCBI Taxonomy" id="150831"/>
    <lineage>
        <taxon>Bacteria</taxon>
        <taxon>Pseudomonadati</taxon>
        <taxon>Pseudomonadota</taxon>
        <taxon>Alphaproteobacteria</taxon>
        <taxon>Hyphomicrobiales</taxon>
        <taxon>Stappiaceae</taxon>
        <taxon>Roseibium</taxon>
    </lineage>
</organism>
<dbReference type="EMBL" id="VLLF01000011">
    <property type="protein sequence ID" value="TWI80784.1"/>
    <property type="molecule type" value="Genomic_DNA"/>
</dbReference>
<dbReference type="AlphaFoldDB" id="A0A562SIK2"/>
<dbReference type="InterPro" id="IPR032789">
    <property type="entry name" value="T2SS-T3SS_pil_N"/>
</dbReference>
<accession>A0A562SIK2</accession>
<dbReference type="OrthoDB" id="9815749at2"/>
<dbReference type="Pfam" id="PF13629">
    <property type="entry name" value="T2SS-T3SS_pil_N"/>
    <property type="match status" value="1"/>
</dbReference>
<evidence type="ECO:0000259" key="1">
    <source>
        <dbReference type="Pfam" id="PF13629"/>
    </source>
</evidence>
<evidence type="ECO:0000313" key="3">
    <source>
        <dbReference type="Proteomes" id="UP000320593"/>
    </source>
</evidence>
<dbReference type="RefSeq" id="WP_145346954.1">
    <property type="nucleotide sequence ID" value="NZ_SMLY01000077.1"/>
</dbReference>
<comment type="caution">
    <text evidence="2">The sequence shown here is derived from an EMBL/GenBank/DDBJ whole genome shotgun (WGS) entry which is preliminary data.</text>
</comment>
<keyword evidence="3" id="KW-1185">Reference proteome</keyword>
<reference evidence="2 3" key="1">
    <citation type="submission" date="2019-07" db="EMBL/GenBank/DDBJ databases">
        <title>Genomic Encyclopedia of Archaeal and Bacterial Type Strains, Phase II (KMG-II): from individual species to whole genera.</title>
        <authorList>
            <person name="Goeker M."/>
        </authorList>
    </citation>
    <scope>NUCLEOTIDE SEQUENCE [LARGE SCALE GENOMIC DNA]</scope>
    <source>
        <strain evidence="2 3">ATCC BAA-252</strain>
    </source>
</reference>
<protein>
    <submittedName>
        <fullName evidence="2">Putative type II/III system pilus formation protein</fullName>
    </submittedName>
</protein>
<dbReference type="Proteomes" id="UP000320593">
    <property type="component" value="Unassembled WGS sequence"/>
</dbReference>